<dbReference type="AlphaFoldDB" id="A0A6G1H8H3"/>
<reference evidence="2" key="1">
    <citation type="journal article" date="2020" name="Stud. Mycol.">
        <title>101 Dothideomycetes genomes: a test case for predicting lifestyles and emergence of pathogens.</title>
        <authorList>
            <person name="Haridas S."/>
            <person name="Albert R."/>
            <person name="Binder M."/>
            <person name="Bloem J."/>
            <person name="Labutti K."/>
            <person name="Salamov A."/>
            <person name="Andreopoulos B."/>
            <person name="Baker S."/>
            <person name="Barry K."/>
            <person name="Bills G."/>
            <person name="Bluhm B."/>
            <person name="Cannon C."/>
            <person name="Castanera R."/>
            <person name="Culley D."/>
            <person name="Daum C."/>
            <person name="Ezra D."/>
            <person name="Gonzalez J."/>
            <person name="Henrissat B."/>
            <person name="Kuo A."/>
            <person name="Liang C."/>
            <person name="Lipzen A."/>
            <person name="Lutzoni F."/>
            <person name="Magnuson J."/>
            <person name="Mondo S."/>
            <person name="Nolan M."/>
            <person name="Ohm R."/>
            <person name="Pangilinan J."/>
            <person name="Park H.-J."/>
            <person name="Ramirez L."/>
            <person name="Alfaro M."/>
            <person name="Sun H."/>
            <person name="Tritt A."/>
            <person name="Yoshinaga Y."/>
            <person name="Zwiers L.-H."/>
            <person name="Turgeon B."/>
            <person name="Goodwin S."/>
            <person name="Spatafora J."/>
            <person name="Crous P."/>
            <person name="Grigoriev I."/>
        </authorList>
    </citation>
    <scope>NUCLEOTIDE SEQUENCE</scope>
    <source>
        <strain evidence="2">CBS 113979</strain>
    </source>
</reference>
<sequence length="71" mass="7520">MSIFSKCILSFFSLLRFTDCFCAGAAWWCRGSASCSGSPATSATSATIIHATTQHNAIAAPPEHCLASIHR</sequence>
<accession>A0A6G1H8H3</accession>
<evidence type="ECO:0000256" key="1">
    <source>
        <dbReference type="SAM" id="SignalP"/>
    </source>
</evidence>
<evidence type="ECO:0008006" key="4">
    <source>
        <dbReference type="Google" id="ProtNLM"/>
    </source>
</evidence>
<keyword evidence="1" id="KW-0732">Signal</keyword>
<feature type="signal peptide" evidence="1">
    <location>
        <begin position="1"/>
        <end position="20"/>
    </location>
</feature>
<evidence type="ECO:0000313" key="2">
    <source>
        <dbReference type="EMBL" id="KAF1989258.1"/>
    </source>
</evidence>
<gene>
    <name evidence="2" type="ORF">K402DRAFT_268186</name>
</gene>
<name>A0A6G1H8H3_9PEZI</name>
<feature type="chain" id="PRO_5026278388" description="Secreted protein" evidence="1">
    <location>
        <begin position="21"/>
        <end position="71"/>
    </location>
</feature>
<keyword evidence="3" id="KW-1185">Reference proteome</keyword>
<dbReference type="EMBL" id="ML977145">
    <property type="protein sequence ID" value="KAF1989258.1"/>
    <property type="molecule type" value="Genomic_DNA"/>
</dbReference>
<protein>
    <recommendedName>
        <fullName evidence="4">Secreted protein</fullName>
    </recommendedName>
</protein>
<dbReference type="Proteomes" id="UP000800041">
    <property type="component" value="Unassembled WGS sequence"/>
</dbReference>
<proteinExistence type="predicted"/>
<organism evidence="2 3">
    <name type="scientific">Aulographum hederae CBS 113979</name>
    <dbReference type="NCBI Taxonomy" id="1176131"/>
    <lineage>
        <taxon>Eukaryota</taxon>
        <taxon>Fungi</taxon>
        <taxon>Dikarya</taxon>
        <taxon>Ascomycota</taxon>
        <taxon>Pezizomycotina</taxon>
        <taxon>Dothideomycetes</taxon>
        <taxon>Pleosporomycetidae</taxon>
        <taxon>Aulographales</taxon>
        <taxon>Aulographaceae</taxon>
    </lineage>
</organism>
<evidence type="ECO:0000313" key="3">
    <source>
        <dbReference type="Proteomes" id="UP000800041"/>
    </source>
</evidence>